<gene>
    <name evidence="2" type="ORF">PJU73_06705</name>
</gene>
<sequence>MYDHIRFHTDEDYPADLPPEHAATHIGMYWRWAASQGLHNPVWQNTPETAADFAAMQSGTISGAAFLLKHMDGALTPDDFNESGRRFTEFYYDDEEDGYGSFMEDYIRTLDTPSLGGLYHVADNAENYAKLAPVFQTAFTRWQNSLKPDSPIKQPAQTGNDTL</sequence>
<reference evidence="2 3" key="1">
    <citation type="submission" date="2023-01" db="EMBL/GenBank/DDBJ databases">
        <authorList>
            <person name="Yang C."/>
        </authorList>
    </citation>
    <scope>NUCLEOTIDE SEQUENCE [LARGE SCALE GENOMIC DNA]</scope>
    <source>
        <strain evidence="2 3">ZJ106</strain>
    </source>
</reference>
<evidence type="ECO:0000313" key="2">
    <source>
        <dbReference type="EMBL" id="WCL71044.1"/>
    </source>
</evidence>
<dbReference type="RefSeq" id="WP_237091312.1">
    <property type="nucleotide sequence ID" value="NZ_CP116766.1"/>
</dbReference>
<feature type="domain" description="DUF7832" evidence="1">
    <location>
        <begin position="2"/>
        <end position="120"/>
    </location>
</feature>
<keyword evidence="3" id="KW-1185">Reference proteome</keyword>
<protein>
    <submittedName>
        <fullName evidence="2">Cell surface protein</fullName>
    </submittedName>
</protein>
<dbReference type="InterPro" id="IPR057154">
    <property type="entry name" value="DUF7832"/>
</dbReference>
<dbReference type="EMBL" id="CP116766">
    <property type="protein sequence ID" value="WCL71044.1"/>
    <property type="molecule type" value="Genomic_DNA"/>
</dbReference>
<proteinExistence type="predicted"/>
<dbReference type="Proteomes" id="UP001221268">
    <property type="component" value="Chromosome"/>
</dbReference>
<organism evidence="2 3">
    <name type="scientific">Neisseria lisongii</name>
    <dbReference type="NCBI Taxonomy" id="2912188"/>
    <lineage>
        <taxon>Bacteria</taxon>
        <taxon>Pseudomonadati</taxon>
        <taxon>Pseudomonadota</taxon>
        <taxon>Betaproteobacteria</taxon>
        <taxon>Neisseriales</taxon>
        <taxon>Neisseriaceae</taxon>
        <taxon>Neisseria</taxon>
    </lineage>
</organism>
<evidence type="ECO:0000259" key="1">
    <source>
        <dbReference type="Pfam" id="PF25191"/>
    </source>
</evidence>
<accession>A0ABY7RHE0</accession>
<evidence type="ECO:0000313" key="3">
    <source>
        <dbReference type="Proteomes" id="UP001221268"/>
    </source>
</evidence>
<name>A0ABY7RHE0_9NEIS</name>
<dbReference type="Pfam" id="PF25191">
    <property type="entry name" value="DUF7832"/>
    <property type="match status" value="1"/>
</dbReference>